<feature type="transmembrane region" description="Helical" evidence="1">
    <location>
        <begin position="376"/>
        <end position="392"/>
    </location>
</feature>
<feature type="transmembrane region" description="Helical" evidence="1">
    <location>
        <begin position="12"/>
        <end position="28"/>
    </location>
</feature>
<evidence type="ECO:0000313" key="2">
    <source>
        <dbReference type="EMBL" id="KKR94888.1"/>
    </source>
</evidence>
<protein>
    <recommendedName>
        <fullName evidence="4">DUF2029 domain-containing protein</fullName>
    </recommendedName>
</protein>
<feature type="transmembrane region" description="Helical" evidence="1">
    <location>
        <begin position="34"/>
        <end position="55"/>
    </location>
</feature>
<feature type="transmembrane region" description="Helical" evidence="1">
    <location>
        <begin position="62"/>
        <end position="84"/>
    </location>
</feature>
<feature type="transmembrane region" description="Helical" evidence="1">
    <location>
        <begin position="194"/>
        <end position="212"/>
    </location>
</feature>
<accession>A0A0G0V1S8</accession>
<evidence type="ECO:0008006" key="4">
    <source>
        <dbReference type="Google" id="ProtNLM"/>
    </source>
</evidence>
<feature type="transmembrane region" description="Helical" evidence="1">
    <location>
        <begin position="139"/>
        <end position="159"/>
    </location>
</feature>
<dbReference type="AlphaFoldDB" id="A0A0G0V1S8"/>
<sequence>MRINRSIKLDSILLLALAVPFIMTYPLRVEGTSYVLFTSIFITLLLYIVCDLFALSKKTYAIVKIGLLSLAIFLILGSSFRAAIIRRHQISPVFEVHDMPIQIELGLQYLLRGKNPYSEDYVGTPLEEWHFDDTATNPAIYHFVMGPFYLLMSIPVYLVSNRLFGYFDARLPLYLLYGALMLMAGLLVKDIHKKLVFIILLAFSPAILNYVLEGRTDVAVHAFLFLGWFLLYKNKFIAGGISLAIAFTIKQSAWPLFPLYAVWLFSQTPSKQRILSRIGQTIVQLIPFTVTFTAIMLPFYLWDPNSFMEDTISYLSGTIPTSYPISGYGLGMLLSELGFITNRIAYYPFIIWQILIVLPVLFFLTRYLIKQPTVKRMIVSYGILLFVYWYLSRYFNNSHLGYISLVFITAYFWPEHEKTD</sequence>
<name>A0A0G0V1S8_9BACT</name>
<reference evidence="2 3" key="1">
    <citation type="journal article" date="2015" name="Nature">
        <title>rRNA introns, odd ribosomes, and small enigmatic genomes across a large radiation of phyla.</title>
        <authorList>
            <person name="Brown C.T."/>
            <person name="Hug L.A."/>
            <person name="Thomas B.C."/>
            <person name="Sharon I."/>
            <person name="Castelle C.J."/>
            <person name="Singh A."/>
            <person name="Wilkins M.J."/>
            <person name="Williams K.H."/>
            <person name="Banfield J.F."/>
        </authorList>
    </citation>
    <scope>NUCLEOTIDE SEQUENCE [LARGE SCALE GENOMIC DNA]</scope>
</reference>
<feature type="transmembrane region" description="Helical" evidence="1">
    <location>
        <begin position="282"/>
        <end position="302"/>
    </location>
</feature>
<organism evidence="2 3">
    <name type="scientific">Candidatus Roizmanbacteria bacterium GW2011_GWA1_41_13</name>
    <dbReference type="NCBI Taxonomy" id="1618474"/>
    <lineage>
        <taxon>Bacteria</taxon>
        <taxon>Candidatus Roizmaniibacteriota</taxon>
    </lineage>
</organism>
<feature type="transmembrane region" description="Helical" evidence="1">
    <location>
        <begin position="344"/>
        <end position="364"/>
    </location>
</feature>
<feature type="transmembrane region" description="Helical" evidence="1">
    <location>
        <begin position="171"/>
        <end position="188"/>
    </location>
</feature>
<gene>
    <name evidence="2" type="ORF">UU41_C0002G0009</name>
</gene>
<evidence type="ECO:0000313" key="3">
    <source>
        <dbReference type="Proteomes" id="UP000034961"/>
    </source>
</evidence>
<keyword evidence="1" id="KW-0472">Membrane</keyword>
<evidence type="ECO:0000256" key="1">
    <source>
        <dbReference type="SAM" id="Phobius"/>
    </source>
</evidence>
<proteinExistence type="predicted"/>
<dbReference type="EMBL" id="LCAN01000002">
    <property type="protein sequence ID" value="KKR94888.1"/>
    <property type="molecule type" value="Genomic_DNA"/>
</dbReference>
<keyword evidence="1" id="KW-1133">Transmembrane helix</keyword>
<dbReference type="Proteomes" id="UP000034961">
    <property type="component" value="Unassembled WGS sequence"/>
</dbReference>
<feature type="transmembrane region" description="Helical" evidence="1">
    <location>
        <begin position="224"/>
        <end position="247"/>
    </location>
</feature>
<comment type="caution">
    <text evidence="2">The sequence shown here is derived from an EMBL/GenBank/DDBJ whole genome shotgun (WGS) entry which is preliminary data.</text>
</comment>
<keyword evidence="1" id="KW-0812">Transmembrane</keyword>